<feature type="transmembrane region" description="Helical" evidence="5">
    <location>
        <begin position="166"/>
        <end position="190"/>
    </location>
</feature>
<comment type="subcellular location">
    <subcellularLocation>
        <location evidence="1 5">Cell membrane</location>
        <topology evidence="1 5">Multi-pass membrane protein</topology>
    </subcellularLocation>
</comment>
<reference evidence="7 8" key="1">
    <citation type="submission" date="2022-01" db="EMBL/GenBank/DDBJ databases">
        <title>Desulfofustis limnae sp. nov., a novel mesophilic sulfate-reducing bacterium isolated from marsh soil.</title>
        <authorList>
            <person name="Watanabe M."/>
            <person name="Takahashi A."/>
            <person name="Kojima H."/>
            <person name="Fukui M."/>
        </authorList>
    </citation>
    <scope>NUCLEOTIDE SEQUENCE [LARGE SCALE GENOMIC DNA]</scope>
    <source>
        <strain evidence="7 8">PPLL</strain>
    </source>
</reference>
<feature type="transmembrane region" description="Helical" evidence="5">
    <location>
        <begin position="211"/>
        <end position="239"/>
    </location>
</feature>
<evidence type="ECO:0000256" key="3">
    <source>
        <dbReference type="ARBA" id="ARBA00022989"/>
    </source>
</evidence>
<dbReference type="InterPro" id="IPR035906">
    <property type="entry name" value="MetI-like_sf"/>
</dbReference>
<name>A0ABM7WCQ6_9BACT</name>
<keyword evidence="8" id="KW-1185">Reference proteome</keyword>
<evidence type="ECO:0000256" key="2">
    <source>
        <dbReference type="ARBA" id="ARBA00022692"/>
    </source>
</evidence>
<feature type="transmembrane region" description="Helical" evidence="5">
    <location>
        <begin position="82"/>
        <end position="106"/>
    </location>
</feature>
<dbReference type="Gene3D" id="1.10.3720.10">
    <property type="entry name" value="MetI-like"/>
    <property type="match status" value="1"/>
</dbReference>
<dbReference type="SUPFAM" id="SSF161098">
    <property type="entry name" value="MetI-like"/>
    <property type="match status" value="1"/>
</dbReference>
<accession>A0ABM7WCQ6</accession>
<sequence>MNGSRASGTAVPDGRPVPAGRLVILLGPAVLVVGLLFVGGLVLGVLQALGYAPGQGAASLTVEHFRRVLVDPELFTSFALTFYIAATSTIIAGLVSVALALTLVSLESRSRMVSFLLQIPLTVPHLVIAIAVLFLLTPSGLVARALSSLGLLAEAASFPLLVNDRFGIGILAVYVWKEIPFITLMLLAVLKNMGKELLEAGATLRANARQRFFHITLPIITPVLAASGLIVFAFTFGAFEVPYLLGRTHPLLLPVWSYRTYSDIDLLARPEGIAIGLLIAAIIIIAVGCSQMVLTLVRYREGER</sequence>
<gene>
    <name evidence="7" type="ORF">DPPLL_31300</name>
</gene>
<dbReference type="PROSITE" id="PS50928">
    <property type="entry name" value="ABC_TM1"/>
    <property type="match status" value="1"/>
</dbReference>
<feature type="transmembrane region" description="Helical" evidence="5">
    <location>
        <begin position="273"/>
        <end position="297"/>
    </location>
</feature>
<dbReference type="Pfam" id="PF00528">
    <property type="entry name" value="BPD_transp_1"/>
    <property type="match status" value="1"/>
</dbReference>
<dbReference type="PANTHER" id="PTHR43759:SF1">
    <property type="entry name" value="GLUCOSE IMPORT SYSTEM PERMEASE PROTEIN GLCT"/>
    <property type="match status" value="1"/>
</dbReference>
<dbReference type="Proteomes" id="UP000830055">
    <property type="component" value="Chromosome"/>
</dbReference>
<evidence type="ECO:0000256" key="1">
    <source>
        <dbReference type="ARBA" id="ARBA00004651"/>
    </source>
</evidence>
<comment type="similarity">
    <text evidence="5">Belongs to the binding-protein-dependent transport system permease family.</text>
</comment>
<dbReference type="EMBL" id="AP025516">
    <property type="protein sequence ID" value="BDD88765.1"/>
    <property type="molecule type" value="Genomic_DNA"/>
</dbReference>
<keyword evidence="4 5" id="KW-0472">Membrane</keyword>
<evidence type="ECO:0000256" key="5">
    <source>
        <dbReference type="RuleBase" id="RU363032"/>
    </source>
</evidence>
<proteinExistence type="inferred from homology"/>
<keyword evidence="2 5" id="KW-0812">Transmembrane</keyword>
<organism evidence="7 8">
    <name type="scientific">Desulfofustis limnaeus</name>
    <dbReference type="NCBI Taxonomy" id="2740163"/>
    <lineage>
        <taxon>Bacteria</taxon>
        <taxon>Pseudomonadati</taxon>
        <taxon>Thermodesulfobacteriota</taxon>
        <taxon>Desulfobulbia</taxon>
        <taxon>Desulfobulbales</taxon>
        <taxon>Desulfocapsaceae</taxon>
        <taxon>Desulfofustis</taxon>
    </lineage>
</organism>
<dbReference type="PANTHER" id="PTHR43759">
    <property type="entry name" value="TREHALOSE TRANSPORT SYSTEM PERMEASE PROTEIN SUGA"/>
    <property type="match status" value="1"/>
</dbReference>
<evidence type="ECO:0000313" key="8">
    <source>
        <dbReference type="Proteomes" id="UP000830055"/>
    </source>
</evidence>
<keyword evidence="3 5" id="KW-1133">Transmembrane helix</keyword>
<keyword evidence="5" id="KW-0813">Transport</keyword>
<feature type="transmembrane region" description="Helical" evidence="5">
    <location>
        <begin position="22"/>
        <end position="46"/>
    </location>
</feature>
<protein>
    <recommendedName>
        <fullName evidence="6">ABC transmembrane type-1 domain-containing protein</fullName>
    </recommendedName>
</protein>
<dbReference type="CDD" id="cd06261">
    <property type="entry name" value="TM_PBP2"/>
    <property type="match status" value="1"/>
</dbReference>
<dbReference type="InterPro" id="IPR000515">
    <property type="entry name" value="MetI-like"/>
</dbReference>
<evidence type="ECO:0000313" key="7">
    <source>
        <dbReference type="EMBL" id="BDD88765.1"/>
    </source>
</evidence>
<dbReference type="InterPro" id="IPR052730">
    <property type="entry name" value="Sugar_ABC_transporter"/>
</dbReference>
<feature type="domain" description="ABC transmembrane type-1" evidence="6">
    <location>
        <begin position="78"/>
        <end position="286"/>
    </location>
</feature>
<evidence type="ECO:0000256" key="4">
    <source>
        <dbReference type="ARBA" id="ARBA00023136"/>
    </source>
</evidence>
<evidence type="ECO:0000259" key="6">
    <source>
        <dbReference type="PROSITE" id="PS50928"/>
    </source>
</evidence>